<comment type="caution">
    <text evidence="1">The sequence shown here is derived from an EMBL/GenBank/DDBJ whole genome shotgun (WGS) entry which is preliminary data.</text>
</comment>
<evidence type="ECO:0000313" key="2">
    <source>
        <dbReference type="Proteomes" id="UP000786875"/>
    </source>
</evidence>
<evidence type="ECO:0000313" key="1">
    <source>
        <dbReference type="EMBL" id="MBT0728513.1"/>
    </source>
</evidence>
<keyword evidence="2" id="KW-1185">Reference proteome</keyword>
<reference evidence="1 2" key="1">
    <citation type="submission" date="2020-04" db="EMBL/GenBank/DDBJ databases">
        <title>Genome sequencing of Rosenbergiella species.</title>
        <authorList>
            <person name="Alvarez-Perez S."/>
            <person name="Lievens B."/>
        </authorList>
    </citation>
    <scope>NUCLEOTIDE SEQUENCE [LARGE SCALE GENOMIC DNA]</scope>
    <source>
        <strain evidence="1 2">CdVSA20.1</strain>
    </source>
</reference>
<sequence length="69" mass="7717">MAQTRLTGSENLSTLTDFGDLYSQTLFITVTSQRAKQAAKRFIVNTIISDQECSMLPPTILELSTFENE</sequence>
<dbReference type="RefSeq" id="WP_214215932.1">
    <property type="nucleotide sequence ID" value="NZ_JABBFO010000023.1"/>
</dbReference>
<dbReference type="EMBL" id="JABBFO010000023">
    <property type="protein sequence ID" value="MBT0728513.1"/>
    <property type="molecule type" value="Genomic_DNA"/>
</dbReference>
<accession>A0ABS5T817</accession>
<dbReference type="Proteomes" id="UP000786875">
    <property type="component" value="Unassembled WGS sequence"/>
</dbReference>
<gene>
    <name evidence="1" type="ORF">HGT73_14295</name>
</gene>
<protein>
    <submittedName>
        <fullName evidence="1">Uncharacterized protein</fullName>
    </submittedName>
</protein>
<organism evidence="1 2">
    <name type="scientific">Rosenbergiella australiborealis</name>
    <dbReference type="NCBI Taxonomy" id="1544696"/>
    <lineage>
        <taxon>Bacteria</taxon>
        <taxon>Pseudomonadati</taxon>
        <taxon>Pseudomonadota</taxon>
        <taxon>Gammaproteobacteria</taxon>
        <taxon>Enterobacterales</taxon>
        <taxon>Erwiniaceae</taxon>
        <taxon>Rosenbergiella</taxon>
    </lineage>
</organism>
<proteinExistence type="predicted"/>
<name>A0ABS5T817_9GAMM</name>